<dbReference type="PRINTS" id="PR00377">
    <property type="entry name" value="IMPHPHTASES"/>
</dbReference>
<dbReference type="CDD" id="cd01638">
    <property type="entry name" value="CysQ"/>
    <property type="match status" value="1"/>
</dbReference>
<dbReference type="SUPFAM" id="SSF56655">
    <property type="entry name" value="Carbohydrate phosphatase"/>
    <property type="match status" value="1"/>
</dbReference>
<keyword evidence="2 4" id="KW-0479">Metal-binding</keyword>
<dbReference type="InterPro" id="IPR020550">
    <property type="entry name" value="Inositol_monophosphatase_CS"/>
</dbReference>
<dbReference type="EMBL" id="LO017727">
    <property type="protein sequence ID" value="CRH08039.1"/>
    <property type="molecule type" value="Genomic_DNA"/>
</dbReference>
<feature type="binding site" evidence="4">
    <location>
        <position position="95"/>
    </location>
    <ligand>
        <name>Mg(2+)</name>
        <dbReference type="ChEBI" id="CHEBI:18420"/>
        <label>1</label>
        <note>catalytic</note>
    </ligand>
</feature>
<evidence type="ECO:0000256" key="4">
    <source>
        <dbReference type="PIRSR" id="PIRSR600760-2"/>
    </source>
</evidence>
<dbReference type="EC" id="3.1.3.25" evidence="5"/>
<comment type="cofactor">
    <cofactor evidence="4">
        <name>Mg(2+)</name>
        <dbReference type="ChEBI" id="CHEBI:18420"/>
    </cofactor>
</comment>
<sequence>MNPDYATECALMQEAAKSCHDIIMRYFKHGKELGSEAGVRDKDVGNPLTEADLEVDKHLHKTLLGARPDYGWLSEETADNAERLKKERIWVVDPIDGTKEFIAGIPQFAISIGLVESGTVVAAVVYNPPEQELFSAYLGGGTLLNGEPIHTTERGELQGATCLASRSETKRGDWDDFKDLFELTTMGSIAYKLALVAAGRFDMTFTLTPKNEWDYCAGLLLVEEAGGKVCLKDGESFIFNRPHPKTRSVLATNGLLNPLLLERLQSVPLGPDRR</sequence>
<dbReference type="Pfam" id="PF00459">
    <property type="entry name" value="Inositol_P"/>
    <property type="match status" value="1"/>
</dbReference>
<dbReference type="PANTHER" id="PTHR20854">
    <property type="entry name" value="INOSITOL MONOPHOSPHATASE"/>
    <property type="match status" value="1"/>
</dbReference>
<feature type="binding site" evidence="4">
    <location>
        <position position="75"/>
    </location>
    <ligand>
        <name>Mg(2+)</name>
        <dbReference type="ChEBI" id="CHEBI:18420"/>
        <label>1</label>
        <note>catalytic</note>
    </ligand>
</feature>
<reference evidence="5" key="1">
    <citation type="submission" date="2015-04" db="EMBL/GenBank/DDBJ databases">
        <authorList>
            <person name="Syromyatnikov M.Y."/>
            <person name="Popov V.N."/>
        </authorList>
    </citation>
    <scope>NUCLEOTIDE SEQUENCE</scope>
    <source>
        <strain evidence="5">MO-1</strain>
    </source>
</reference>
<dbReference type="PANTHER" id="PTHR20854:SF4">
    <property type="entry name" value="INOSITOL-1-MONOPHOSPHATASE-RELATED"/>
    <property type="match status" value="1"/>
</dbReference>
<evidence type="ECO:0000256" key="3">
    <source>
        <dbReference type="ARBA" id="ARBA00022842"/>
    </source>
</evidence>
<dbReference type="Gene3D" id="3.40.190.80">
    <property type="match status" value="1"/>
</dbReference>
<feature type="binding site" evidence="4">
    <location>
        <position position="93"/>
    </location>
    <ligand>
        <name>Mg(2+)</name>
        <dbReference type="ChEBI" id="CHEBI:18420"/>
        <label>2</label>
    </ligand>
</feature>
<dbReference type="GO" id="GO:0046854">
    <property type="term" value="P:phosphatidylinositol phosphate biosynthetic process"/>
    <property type="evidence" value="ECO:0007669"/>
    <property type="project" value="InterPro"/>
</dbReference>
<dbReference type="GO" id="GO:0046872">
    <property type="term" value="F:metal ion binding"/>
    <property type="evidence" value="ECO:0007669"/>
    <property type="project" value="UniProtKB-KW"/>
</dbReference>
<accession>A0A1S7LPC5</accession>
<feature type="binding site" evidence="4">
    <location>
        <position position="96"/>
    </location>
    <ligand>
        <name>Mg(2+)</name>
        <dbReference type="ChEBI" id="CHEBI:18420"/>
        <label>1</label>
        <note>catalytic</note>
    </ligand>
</feature>
<dbReference type="PROSITE" id="PS00630">
    <property type="entry name" value="IMP_2"/>
    <property type="match status" value="1"/>
</dbReference>
<dbReference type="GO" id="GO:0006020">
    <property type="term" value="P:inositol metabolic process"/>
    <property type="evidence" value="ECO:0007669"/>
    <property type="project" value="TreeGrafter"/>
</dbReference>
<organism evidence="5">
    <name type="scientific">Magnetococcus massalia (strain MO-1)</name>
    <dbReference type="NCBI Taxonomy" id="451514"/>
    <lineage>
        <taxon>Bacteria</taxon>
        <taxon>Pseudomonadati</taxon>
        <taxon>Pseudomonadota</taxon>
        <taxon>Magnetococcia</taxon>
        <taxon>Magnetococcales</taxon>
        <taxon>Magnetococcaceae</taxon>
        <taxon>Magnetococcus</taxon>
    </lineage>
</organism>
<evidence type="ECO:0000256" key="2">
    <source>
        <dbReference type="ARBA" id="ARBA00022723"/>
    </source>
</evidence>
<comment type="similarity">
    <text evidence="1">Belongs to the inositol monophosphatase superfamily.</text>
</comment>
<name>A0A1S7LPC5_MAGMO</name>
<keyword evidence="5" id="KW-0378">Hydrolase</keyword>
<dbReference type="Gene3D" id="3.30.540.10">
    <property type="entry name" value="Fructose-1,6-Bisphosphatase, subunit A, domain 1"/>
    <property type="match status" value="1"/>
</dbReference>
<gene>
    <name evidence="5" type="ORF">MAGMO_3911</name>
</gene>
<keyword evidence="3 4" id="KW-0460">Magnesium</keyword>
<dbReference type="AlphaFoldDB" id="A0A1S7LPC5"/>
<dbReference type="GO" id="GO:0008934">
    <property type="term" value="F:inositol monophosphate 1-phosphatase activity"/>
    <property type="evidence" value="ECO:0007669"/>
    <property type="project" value="TreeGrafter"/>
</dbReference>
<evidence type="ECO:0000256" key="1">
    <source>
        <dbReference type="ARBA" id="ARBA00009759"/>
    </source>
</evidence>
<proteinExistence type="inferred from homology"/>
<feature type="binding site" evidence="4">
    <location>
        <position position="214"/>
    </location>
    <ligand>
        <name>Mg(2+)</name>
        <dbReference type="ChEBI" id="CHEBI:18420"/>
        <label>1</label>
        <note>catalytic</note>
    </ligand>
</feature>
<evidence type="ECO:0000313" key="5">
    <source>
        <dbReference type="EMBL" id="CRH08039.1"/>
    </source>
</evidence>
<dbReference type="GO" id="GO:0007165">
    <property type="term" value="P:signal transduction"/>
    <property type="evidence" value="ECO:0007669"/>
    <property type="project" value="TreeGrafter"/>
</dbReference>
<protein>
    <submittedName>
        <fullName evidence="5">Putative inositol-phosphate phosphatase</fullName>
        <ecNumber evidence="5">3.1.3.25</ecNumber>
    </submittedName>
</protein>
<dbReference type="InterPro" id="IPR000760">
    <property type="entry name" value="Inositol_monophosphatase-like"/>
</dbReference>